<feature type="domain" description="Copper amine oxidase catalytic" evidence="11">
    <location>
        <begin position="363"/>
        <end position="774"/>
    </location>
</feature>
<evidence type="ECO:0000256" key="1">
    <source>
        <dbReference type="ARBA" id="ARBA00001935"/>
    </source>
</evidence>
<evidence type="ECO:0000259" key="11">
    <source>
        <dbReference type="Pfam" id="PF01179"/>
    </source>
</evidence>
<dbReference type="EC" id="1.4.3.-" evidence="9"/>
<accession>A0A409XPX1</accession>
<evidence type="ECO:0000256" key="8">
    <source>
        <dbReference type="PIRSR" id="PIRSR600269-51"/>
    </source>
</evidence>
<keyword evidence="5 9" id="KW-0560">Oxidoreductase</keyword>
<feature type="active site" description="Schiff-base intermediate with substrate; via topaquinone" evidence="7">
    <location>
        <position position="520"/>
    </location>
</feature>
<dbReference type="InterPro" id="IPR036460">
    <property type="entry name" value="Cu_amine_oxidase_C_sf"/>
</dbReference>
<dbReference type="InterPro" id="IPR016182">
    <property type="entry name" value="Cu_amine_oxidase_N-reg"/>
</dbReference>
<name>A0A409XPX1_PSICY</name>
<evidence type="ECO:0000256" key="9">
    <source>
        <dbReference type="RuleBase" id="RU000672"/>
    </source>
</evidence>
<gene>
    <name evidence="13" type="ORF">CVT25_003876</name>
</gene>
<dbReference type="InterPro" id="IPR015798">
    <property type="entry name" value="Cu_amine_oxidase_C"/>
</dbReference>
<keyword evidence="4 7" id="KW-0801">TPQ</keyword>
<dbReference type="InParanoid" id="A0A409XPX1"/>
<dbReference type="STRING" id="93625.A0A409XPX1"/>
<evidence type="ECO:0000256" key="6">
    <source>
        <dbReference type="ARBA" id="ARBA00023008"/>
    </source>
</evidence>
<evidence type="ECO:0000313" key="13">
    <source>
        <dbReference type="EMBL" id="PPQ92767.1"/>
    </source>
</evidence>
<proteinExistence type="inferred from homology"/>
<evidence type="ECO:0000256" key="7">
    <source>
        <dbReference type="PIRSR" id="PIRSR600269-50"/>
    </source>
</evidence>
<evidence type="ECO:0000313" key="14">
    <source>
        <dbReference type="Proteomes" id="UP000283269"/>
    </source>
</evidence>
<keyword evidence="10" id="KW-0812">Transmembrane</keyword>
<comment type="similarity">
    <text evidence="2 9">Belongs to the copper/topaquinone oxidase family.</text>
</comment>
<dbReference type="GO" id="GO:0009308">
    <property type="term" value="P:amine metabolic process"/>
    <property type="evidence" value="ECO:0007669"/>
    <property type="project" value="UniProtKB-UniRule"/>
</dbReference>
<dbReference type="InterPro" id="IPR015328">
    <property type="entry name" value="DUF1965"/>
</dbReference>
<comment type="cofactor">
    <cofactor evidence="1">
        <name>Cu cation</name>
        <dbReference type="ChEBI" id="CHEBI:23378"/>
    </cofactor>
</comment>
<dbReference type="GO" id="GO:0005886">
    <property type="term" value="C:plasma membrane"/>
    <property type="evidence" value="ECO:0007669"/>
    <property type="project" value="TreeGrafter"/>
</dbReference>
<keyword evidence="3 9" id="KW-0479">Metal-binding</keyword>
<dbReference type="GO" id="GO:0048038">
    <property type="term" value="F:quinone binding"/>
    <property type="evidence" value="ECO:0007669"/>
    <property type="project" value="InterPro"/>
</dbReference>
<feature type="active site" description="Proton acceptor" evidence="7">
    <location>
        <position position="437"/>
    </location>
</feature>
<protein>
    <recommendedName>
        <fullName evidence="9">Amine oxidase</fullName>
        <ecNumber evidence="9">1.4.3.-</ecNumber>
    </recommendedName>
</protein>
<comment type="PTM">
    <text evidence="8 9">Topaquinone (TPQ) is generated by copper-dependent autoxidation of a specific tyrosyl residue.</text>
</comment>
<feature type="transmembrane region" description="Helical" evidence="10">
    <location>
        <begin position="26"/>
        <end position="44"/>
    </location>
</feature>
<evidence type="ECO:0000256" key="4">
    <source>
        <dbReference type="ARBA" id="ARBA00022772"/>
    </source>
</evidence>
<keyword evidence="10" id="KW-0472">Membrane</keyword>
<reference evidence="13 14" key="1">
    <citation type="journal article" date="2018" name="Evol. Lett.">
        <title>Horizontal gene cluster transfer increased hallucinogenic mushroom diversity.</title>
        <authorList>
            <person name="Reynolds H.T."/>
            <person name="Vijayakumar V."/>
            <person name="Gluck-Thaler E."/>
            <person name="Korotkin H.B."/>
            <person name="Matheny P.B."/>
            <person name="Slot J.C."/>
        </authorList>
    </citation>
    <scope>NUCLEOTIDE SEQUENCE [LARGE SCALE GENOMIC DNA]</scope>
    <source>
        <strain evidence="13 14">2631</strain>
    </source>
</reference>
<evidence type="ECO:0000256" key="2">
    <source>
        <dbReference type="ARBA" id="ARBA00007983"/>
    </source>
</evidence>
<organism evidence="13 14">
    <name type="scientific">Psilocybe cyanescens</name>
    <dbReference type="NCBI Taxonomy" id="93625"/>
    <lineage>
        <taxon>Eukaryota</taxon>
        <taxon>Fungi</taxon>
        <taxon>Dikarya</taxon>
        <taxon>Basidiomycota</taxon>
        <taxon>Agaricomycotina</taxon>
        <taxon>Agaricomycetes</taxon>
        <taxon>Agaricomycetidae</taxon>
        <taxon>Agaricales</taxon>
        <taxon>Agaricineae</taxon>
        <taxon>Strophariaceae</taxon>
        <taxon>Psilocybe</taxon>
    </lineage>
</organism>
<dbReference type="Gene3D" id="3.10.450.40">
    <property type="match status" value="2"/>
</dbReference>
<dbReference type="InterPro" id="IPR000269">
    <property type="entry name" value="Cu_amine_oxidase"/>
</dbReference>
<evidence type="ECO:0000256" key="3">
    <source>
        <dbReference type="ARBA" id="ARBA00022723"/>
    </source>
</evidence>
<dbReference type="OrthoDB" id="3341590at2759"/>
<dbReference type="EMBL" id="NHYD01000972">
    <property type="protein sequence ID" value="PPQ92767.1"/>
    <property type="molecule type" value="Genomic_DNA"/>
</dbReference>
<dbReference type="Pfam" id="PF01179">
    <property type="entry name" value="Cu_amine_oxid"/>
    <property type="match status" value="1"/>
</dbReference>
<keyword evidence="14" id="KW-1185">Reference proteome</keyword>
<dbReference type="SUPFAM" id="SSF54416">
    <property type="entry name" value="Amine oxidase N-terminal region"/>
    <property type="match status" value="2"/>
</dbReference>
<keyword evidence="6 9" id="KW-0186">Copper</keyword>
<dbReference type="AlphaFoldDB" id="A0A409XPX1"/>
<evidence type="ECO:0000259" key="12">
    <source>
        <dbReference type="Pfam" id="PF09248"/>
    </source>
</evidence>
<dbReference type="Gene3D" id="2.70.98.20">
    <property type="entry name" value="Copper amine oxidase, catalytic domain"/>
    <property type="match status" value="1"/>
</dbReference>
<evidence type="ECO:0000256" key="5">
    <source>
        <dbReference type="ARBA" id="ARBA00023002"/>
    </source>
</evidence>
<dbReference type="Pfam" id="PF09248">
    <property type="entry name" value="DUF1965"/>
    <property type="match status" value="1"/>
</dbReference>
<dbReference type="PANTHER" id="PTHR10638:SF20">
    <property type="entry name" value="AMINE OXIDASE"/>
    <property type="match status" value="1"/>
</dbReference>
<feature type="domain" description="DUF1965" evidence="12">
    <location>
        <begin position="283"/>
        <end position="351"/>
    </location>
</feature>
<dbReference type="Proteomes" id="UP000283269">
    <property type="component" value="Unassembled WGS sequence"/>
</dbReference>
<keyword evidence="10" id="KW-1133">Transmembrane helix</keyword>
<comment type="cofactor">
    <cofactor evidence="9">
        <name>Cu cation</name>
        <dbReference type="ChEBI" id="CHEBI:23378"/>
    </cofactor>
    <text evidence="9">Contains 1 topaquinone per subunit.</text>
</comment>
<dbReference type="PRINTS" id="PR00766">
    <property type="entry name" value="CUDAOXIDASE"/>
</dbReference>
<dbReference type="GO" id="GO:0005507">
    <property type="term" value="F:copper ion binding"/>
    <property type="evidence" value="ECO:0007669"/>
    <property type="project" value="InterPro"/>
</dbReference>
<feature type="modified residue" description="2',4',5'-topaquinone" evidence="8">
    <location>
        <position position="520"/>
    </location>
</feature>
<evidence type="ECO:0000256" key="10">
    <source>
        <dbReference type="SAM" id="Phobius"/>
    </source>
</evidence>
<dbReference type="GO" id="GO:0008131">
    <property type="term" value="F:primary methylamine oxidase activity"/>
    <property type="evidence" value="ECO:0007669"/>
    <property type="project" value="InterPro"/>
</dbReference>
<dbReference type="PANTHER" id="PTHR10638">
    <property type="entry name" value="COPPER AMINE OXIDASE"/>
    <property type="match status" value="1"/>
</dbReference>
<dbReference type="SUPFAM" id="SSF49998">
    <property type="entry name" value="Amine oxidase catalytic domain"/>
    <property type="match status" value="1"/>
</dbReference>
<sequence length="850" mass="96844">MSHTYKPVDLDLPNSLGRRRYATKEYLLLGLSLLLNLLFLLATFRRSIDLRAVFTQKTLFGDDWHHGLDHSTPAVDKVDAGRCVSSGYRQASPPAPVNVWASLTIPETAEIDAWLRAPERNLNLTRFKNSAISDNVIFLIETYYPLKRDALAYLEDPDHVSRPDRYARVTIQHGGLKDPTIKDYLVGPIPINPYTTIRPLTEIYHRKEIPFNVYSMSNFTDLPLFMARAVTPMVPAMEDLFRARIRGLENDTLVAGMSGPFSFDGSFRRLWMTWRRNTAGSYLLPVGFYQYIDISGTDPSRWKILKLMYHDQVFPTMESFIEAYNNGTLVRHPEQKGPDIDFSWTQRKRVGQDRDLDHLPGPRSVSFSGLRYKVDREQQYVSWMGWGMYLGFDRDMGLNLWDIRFRGQRIIYQLHPQEALAQYGGNDPVQTSTAWLDRYFGMGAMVRDMIPHYDCPQESVYLPATTFTSQGNLKVRRAVCIFEQDTGKPLSRHTGFLEGEFGAVKSYTLTIRTITTIGNYDYCEKPFDYSFYLDGTIEVRLSASGYIQGGYYDSETQEGYGGRIRQASMGNLHDHVINYKVDFDIGGTANSLLKTTTKQEEVTHPWLDDDWGQQVIQQKITKEYIANEDEALLKYPQNFQGGYAIVNQDVKNTWGLPKGYAIHPGYSPVHNTVVGSKRLLHNANWARYNLAVSLRKDTEPSSSSMWNLHLPGAPIVDFHKFFDGENITQQDLVAWINLGMHHLPQAEDSPNTKTNLATSSFLLTPLNYFDSDVSMEMKNAILLHPPKAAGGPYTFDDNRVKQDLTCLPDAPSPFEYTPTQWLGLAGEPDVISAEDARRVSEMYLRVKIGV</sequence>
<comment type="caution">
    <text evidence="13">The sequence shown here is derived from an EMBL/GenBank/DDBJ whole genome shotgun (WGS) entry which is preliminary data.</text>
</comment>